<feature type="transmembrane region" description="Helical" evidence="1">
    <location>
        <begin position="6"/>
        <end position="27"/>
    </location>
</feature>
<keyword evidence="1" id="KW-1133">Transmembrane helix</keyword>
<keyword evidence="3" id="KW-1185">Reference proteome</keyword>
<dbReference type="Proteomes" id="UP000009395">
    <property type="component" value="Segment"/>
</dbReference>
<reference evidence="2 3" key="1">
    <citation type="journal article" date="2012" name="J. Virol.">
        <title>Complete Genome Sequence of Wide-Host-Range Staphylococcus aureus Phage JD007.</title>
        <authorList>
            <person name="Cui Z."/>
            <person name="Song Z."/>
            <person name="Wang Y."/>
            <person name="Zeng L."/>
            <person name="Shen W."/>
            <person name="Wang Z."/>
            <person name="Li Q."/>
            <person name="He P."/>
            <person name="Qin J."/>
            <person name="Guo X."/>
        </authorList>
    </citation>
    <scope>NUCLEOTIDE SEQUENCE [LARGE SCALE GENOMIC DNA]</scope>
</reference>
<dbReference type="GeneID" id="14181309"/>
<evidence type="ECO:0000313" key="2">
    <source>
        <dbReference type="EMBL" id="AFV50803.1"/>
    </source>
</evidence>
<accession>K7QMS6</accession>
<dbReference type="KEGG" id="vg:14181309"/>
<evidence type="ECO:0000256" key="1">
    <source>
        <dbReference type="SAM" id="Phobius"/>
    </source>
</evidence>
<keyword evidence="1" id="KW-0812">Transmembrane</keyword>
<gene>
    <name evidence="2" type="primary">treB</name>
</gene>
<proteinExistence type="predicted"/>
<organism evidence="2 3">
    <name type="scientific">Staphylococcus phage JD007</name>
    <dbReference type="NCBI Taxonomy" id="1239383"/>
    <lineage>
        <taxon>Viruses</taxon>
        <taxon>Duplodnaviria</taxon>
        <taxon>Heunggongvirae</taxon>
        <taxon>Uroviricota</taxon>
        <taxon>Caudoviricetes</taxon>
        <taxon>Herelleviridae</taxon>
        <taxon>Twortvirinae</taxon>
        <taxon>Kayvirus</taxon>
        <taxon>Kayvirus JD7</taxon>
    </lineage>
</organism>
<keyword evidence="1" id="KW-0472">Membrane</keyword>
<evidence type="ECO:0000313" key="3">
    <source>
        <dbReference type="Proteomes" id="UP000009395"/>
    </source>
</evidence>
<feature type="transmembrane region" description="Helical" evidence="1">
    <location>
        <begin position="39"/>
        <end position="59"/>
    </location>
</feature>
<dbReference type="RefSeq" id="YP_007112868.1">
    <property type="nucleotide sequence ID" value="NC_019726.1"/>
</dbReference>
<protein>
    <submittedName>
        <fullName evidence="2">TreB</fullName>
    </submittedName>
</protein>
<dbReference type="EMBL" id="JX878671">
    <property type="protein sequence ID" value="AFV50803.1"/>
    <property type="molecule type" value="Genomic_DNA"/>
</dbReference>
<sequence length="61" mass="6855">MIGITILITVMSISTISMYIYFLVDMIQSIRQDRFDKTINIVVFSLVTFLLVASVLAILGI</sequence>
<name>K7QMS6_9CAUD</name>